<protein>
    <recommendedName>
        <fullName evidence="4">2-amino-4-hydroxy-6-hydroxymethyldihydropteridine pyrophosphokinase</fullName>
        <ecNumber evidence="3">2.7.6.3</ecNumber>
    </recommendedName>
    <alternativeName>
        <fullName evidence="11">6-hydroxymethyl-7,8-dihydropterin pyrophosphokinase</fullName>
    </alternativeName>
    <alternativeName>
        <fullName evidence="12">7,8-dihydro-6-hydroxymethylpterin-pyrophosphokinase</fullName>
    </alternativeName>
</protein>
<evidence type="ECO:0000256" key="9">
    <source>
        <dbReference type="ARBA" id="ARBA00022909"/>
    </source>
</evidence>
<evidence type="ECO:0000313" key="14">
    <source>
        <dbReference type="EMBL" id="BDD89175.1"/>
    </source>
</evidence>
<keyword evidence="15" id="KW-1185">Reference proteome</keyword>
<evidence type="ECO:0000256" key="4">
    <source>
        <dbReference type="ARBA" id="ARBA00016218"/>
    </source>
</evidence>
<evidence type="ECO:0000256" key="7">
    <source>
        <dbReference type="ARBA" id="ARBA00022777"/>
    </source>
</evidence>
<dbReference type="NCBIfam" id="TIGR01498">
    <property type="entry name" value="folK"/>
    <property type="match status" value="1"/>
</dbReference>
<keyword evidence="5" id="KW-0808">Transferase</keyword>
<dbReference type="InterPro" id="IPR000550">
    <property type="entry name" value="Hppk"/>
</dbReference>
<keyword evidence="9" id="KW-0289">Folate biosynthesis</keyword>
<keyword evidence="8" id="KW-0067">ATP-binding</keyword>
<comment type="similarity">
    <text evidence="2">Belongs to the HPPK family.</text>
</comment>
<feature type="domain" description="7,8-dihydro-6-hydroxymethylpterin-pyrophosphokinase" evidence="13">
    <location>
        <begin position="14"/>
        <end position="145"/>
    </location>
</feature>
<evidence type="ECO:0000256" key="1">
    <source>
        <dbReference type="ARBA" id="ARBA00005051"/>
    </source>
</evidence>
<evidence type="ECO:0000256" key="6">
    <source>
        <dbReference type="ARBA" id="ARBA00022741"/>
    </source>
</evidence>
<evidence type="ECO:0000256" key="3">
    <source>
        <dbReference type="ARBA" id="ARBA00013253"/>
    </source>
</evidence>
<evidence type="ECO:0000313" key="15">
    <source>
        <dbReference type="Proteomes" id="UP000830055"/>
    </source>
</evidence>
<dbReference type="RefSeq" id="WP_284152490.1">
    <property type="nucleotide sequence ID" value="NZ_AP025516.1"/>
</dbReference>
<dbReference type="EMBL" id="AP025516">
    <property type="protein sequence ID" value="BDD89175.1"/>
    <property type="molecule type" value="Genomic_DNA"/>
</dbReference>
<evidence type="ECO:0000256" key="10">
    <source>
        <dbReference type="ARBA" id="ARBA00029409"/>
    </source>
</evidence>
<dbReference type="EC" id="2.7.6.3" evidence="3"/>
<organism evidence="14 15">
    <name type="scientific">Desulfofustis limnaeus</name>
    <dbReference type="NCBI Taxonomy" id="2740163"/>
    <lineage>
        <taxon>Bacteria</taxon>
        <taxon>Pseudomonadati</taxon>
        <taxon>Thermodesulfobacteriota</taxon>
        <taxon>Desulfobulbia</taxon>
        <taxon>Desulfobulbales</taxon>
        <taxon>Desulfocapsaceae</taxon>
        <taxon>Desulfofustis</taxon>
    </lineage>
</organism>
<dbReference type="Gene3D" id="3.30.70.560">
    <property type="entry name" value="7,8-Dihydro-6-hydroxymethylpterin-pyrophosphokinase HPPK"/>
    <property type="match status" value="1"/>
</dbReference>
<accession>A0ABN6MB22</accession>
<dbReference type="Proteomes" id="UP000830055">
    <property type="component" value="Chromosome"/>
</dbReference>
<reference evidence="14 15" key="1">
    <citation type="submission" date="2022-01" db="EMBL/GenBank/DDBJ databases">
        <title>Desulfofustis limnae sp. nov., a novel mesophilic sulfate-reducing bacterium isolated from marsh soil.</title>
        <authorList>
            <person name="Watanabe M."/>
            <person name="Takahashi A."/>
            <person name="Kojima H."/>
            <person name="Fukui M."/>
        </authorList>
    </citation>
    <scope>NUCLEOTIDE SEQUENCE [LARGE SCALE GENOMIC DNA]</scope>
    <source>
        <strain evidence="14 15">PPLL</strain>
    </source>
</reference>
<keyword evidence="6" id="KW-0547">Nucleotide-binding</keyword>
<evidence type="ECO:0000256" key="11">
    <source>
        <dbReference type="ARBA" id="ARBA00029766"/>
    </source>
</evidence>
<proteinExistence type="inferred from homology"/>
<dbReference type="PANTHER" id="PTHR43071">
    <property type="entry name" value="2-AMINO-4-HYDROXY-6-HYDROXYMETHYLDIHYDROPTERIDINE PYROPHOSPHOKINASE"/>
    <property type="match status" value="1"/>
</dbReference>
<keyword evidence="7" id="KW-0418">Kinase</keyword>
<dbReference type="SUPFAM" id="SSF55083">
    <property type="entry name" value="6-hydroxymethyl-7,8-dihydropterin pyrophosphokinase, HPPK"/>
    <property type="match status" value="1"/>
</dbReference>
<comment type="function">
    <text evidence="10">Catalyzes the transfer of pyrophosphate from adenosine triphosphate (ATP) to 6-hydroxymethyl-7,8-dihydropterin, an enzymatic step in folate biosynthesis pathway.</text>
</comment>
<comment type="pathway">
    <text evidence="1">Cofactor biosynthesis; tetrahydrofolate biosynthesis; 2-amino-4-hydroxy-6-hydroxymethyl-7,8-dihydropteridine diphosphate from 7,8-dihydroneopterin triphosphate: step 4/4.</text>
</comment>
<gene>
    <name evidence="14" type="primary">folK</name>
    <name evidence="14" type="ORF">DPPLL_35400</name>
</gene>
<evidence type="ECO:0000256" key="8">
    <source>
        <dbReference type="ARBA" id="ARBA00022840"/>
    </source>
</evidence>
<evidence type="ECO:0000259" key="13">
    <source>
        <dbReference type="Pfam" id="PF01288"/>
    </source>
</evidence>
<dbReference type="CDD" id="cd00483">
    <property type="entry name" value="HPPK"/>
    <property type="match status" value="1"/>
</dbReference>
<evidence type="ECO:0000256" key="2">
    <source>
        <dbReference type="ARBA" id="ARBA00005810"/>
    </source>
</evidence>
<evidence type="ECO:0000256" key="5">
    <source>
        <dbReference type="ARBA" id="ARBA00022679"/>
    </source>
</evidence>
<name>A0ABN6MB22_9BACT</name>
<dbReference type="Pfam" id="PF01288">
    <property type="entry name" value="HPPK"/>
    <property type="match status" value="1"/>
</dbReference>
<evidence type="ECO:0000256" key="12">
    <source>
        <dbReference type="ARBA" id="ARBA00033413"/>
    </source>
</evidence>
<dbReference type="PANTHER" id="PTHR43071:SF1">
    <property type="entry name" value="2-AMINO-4-HYDROXY-6-HYDROXYMETHYLDIHYDROPTERIDINE PYROPHOSPHOKINASE"/>
    <property type="match status" value="1"/>
</dbReference>
<sequence length="184" mass="20762">METDSNRAGCDHVFVGFGSNLGDSRQMLLKAWRLLGERPEIRLGELSKPYRTSPVGMSSSHWFVNAVGRLSVTCSPHRLLDIMQEIEAGFGRERDRKRTGYQDRVIDLDLIYYGDLVCDGSRLTLPHPQRTERLFVLAPLAAIAPHFVDPEIAGKPTVAALHRALLQRIADKQVAEQELLEEIW</sequence>
<dbReference type="InterPro" id="IPR035907">
    <property type="entry name" value="Hppk_sf"/>
</dbReference>